<protein>
    <recommendedName>
        <fullName evidence="10">Dynein axonemal intermediate chain 4</fullName>
    </recommendedName>
    <alternativeName>
        <fullName evidence="11">WD repeat-containing protein 78</fullName>
    </alternativeName>
</protein>
<dbReference type="Gene3D" id="2.130.10.10">
    <property type="entry name" value="YVTN repeat-like/Quinoprotein amine dehydrogenase"/>
    <property type="match status" value="2"/>
</dbReference>
<dbReference type="Pfam" id="PF00400">
    <property type="entry name" value="WD40"/>
    <property type="match status" value="1"/>
</dbReference>
<dbReference type="GO" id="GO:0045503">
    <property type="term" value="F:dynein light chain binding"/>
    <property type="evidence" value="ECO:0007669"/>
    <property type="project" value="TreeGrafter"/>
</dbReference>
<dbReference type="PANTHER" id="PTHR12442">
    <property type="entry name" value="DYNEIN INTERMEDIATE CHAIN"/>
    <property type="match status" value="1"/>
</dbReference>
<keyword evidence="5" id="KW-0282">Flagellum</keyword>
<comment type="caution">
    <text evidence="14">The sequence shown here is derived from an EMBL/GenBank/DDBJ whole genome shotgun (WGS) entry which is preliminary data.</text>
</comment>
<organism evidence="14 15">
    <name type="scientific">Schistosoma japonicum</name>
    <name type="common">Blood fluke</name>
    <dbReference type="NCBI Taxonomy" id="6182"/>
    <lineage>
        <taxon>Eukaryota</taxon>
        <taxon>Metazoa</taxon>
        <taxon>Spiralia</taxon>
        <taxon>Lophotrochozoa</taxon>
        <taxon>Platyhelminthes</taxon>
        <taxon>Trematoda</taxon>
        <taxon>Digenea</taxon>
        <taxon>Strigeidida</taxon>
        <taxon>Schistosomatoidea</taxon>
        <taxon>Schistosomatidae</taxon>
        <taxon>Schistosoma</taxon>
    </lineage>
</organism>
<dbReference type="EMBL" id="SKCS01000076">
    <property type="protein sequence ID" value="TNN18429.1"/>
    <property type="molecule type" value="Genomic_DNA"/>
</dbReference>
<keyword evidence="2" id="KW-0963">Cytoplasm</keyword>
<proteinExistence type="predicted"/>
<dbReference type="SUPFAM" id="SSF50978">
    <property type="entry name" value="WD40 repeat-like"/>
    <property type="match status" value="1"/>
</dbReference>
<evidence type="ECO:0000256" key="4">
    <source>
        <dbReference type="ARBA" id="ARBA00022737"/>
    </source>
</evidence>
<dbReference type="OrthoDB" id="10259804at2759"/>
<evidence type="ECO:0000256" key="2">
    <source>
        <dbReference type="ARBA" id="ARBA00022490"/>
    </source>
</evidence>
<evidence type="ECO:0000256" key="10">
    <source>
        <dbReference type="ARBA" id="ARBA00040002"/>
    </source>
</evidence>
<accession>A0A4Z2DPQ5</accession>
<evidence type="ECO:0000313" key="15">
    <source>
        <dbReference type="Proteomes" id="UP000311919"/>
    </source>
</evidence>
<keyword evidence="15" id="KW-1185">Reference proteome</keyword>
<evidence type="ECO:0000313" key="14">
    <source>
        <dbReference type="EMBL" id="TNN18429.1"/>
    </source>
</evidence>
<keyword evidence="8" id="KW-0966">Cell projection</keyword>
<dbReference type="InterPro" id="IPR001680">
    <property type="entry name" value="WD40_rpt"/>
</dbReference>
<dbReference type="GO" id="GO:0003341">
    <property type="term" value="P:cilium movement"/>
    <property type="evidence" value="ECO:0007669"/>
    <property type="project" value="TreeGrafter"/>
</dbReference>
<sequence>MSGGHKKGQTVRKTALILGRRVSSSFSKKSAPEKRLSRTTVRLIDESGIDLTPLPLLSDEKRIREEKETMSADISQSSIHGGSSLHITNPFTFTRSYISGSSPTGESHSETSDEPDHYRTFTEIKTLIQPKEEILTEIDLNKLIDIIIMETETFWIFDQPPKFISEDSNDVEEQLKRNETYKTLLTSKVGNDRYIEHGMNTFNLPSITKSIQTDEIGLHEIATMVTNWDMVDTYEKEREEETRRKLLEDNDEVNSHRKKIKTDLNKMNHDNQIKTTQNVGEIQLQPDDGGPLESTQPLRDSLTGGGTGTSQTYSSTQCTTSDITNTESDLMSTHGNSMGQLTNTLELLETLKMKKDLSSMERALNLNTYHDKLIKYYSLHLHKCYSNMDSSSAMKLNSRMSKTSVNDASNVNSIEYESSTPKTSLSTLHPPSSTTTIRNLGSVNSNSSTSYRDNSLLGISELTKRQTTTPQNPHVIPLWRFQCSSTKVGMFNGVVFVYDVRKNDPLPVIDTTYASGRHLGPVRKLQWIVQELGSTENLSEVLISVSNDGRITQWFIRKGFESTDLMVLKRTYSTILSPMMNTSKRNESLISRTAFATSMAFNKRELSIYVVGTEDGPIYKCSCSYNEQYLDTYFGHTASVYQIEWSPFVPEVFLSCSADMTIKLWHSDHQQPLITIRRNLTPIPSISWSPHNSCIFAAINEGVLEIWNLDYSTVDPYISETISNEANMTSVLFSETSQSVLVGDDQGTVHVYTLADFPYSSESLESDQVRKCFEVCTCCNS</sequence>
<evidence type="ECO:0000256" key="8">
    <source>
        <dbReference type="ARBA" id="ARBA00023273"/>
    </source>
</evidence>
<evidence type="ECO:0000256" key="13">
    <source>
        <dbReference type="SAM" id="MobiDB-lite"/>
    </source>
</evidence>
<dbReference type="PROSITE" id="PS50082">
    <property type="entry name" value="WD_REPEATS_2"/>
    <property type="match status" value="1"/>
</dbReference>
<dbReference type="PROSITE" id="PS50294">
    <property type="entry name" value="WD_REPEATS_REGION"/>
    <property type="match status" value="1"/>
</dbReference>
<evidence type="ECO:0000256" key="6">
    <source>
        <dbReference type="ARBA" id="ARBA00023069"/>
    </source>
</evidence>
<evidence type="ECO:0000256" key="11">
    <source>
        <dbReference type="ARBA" id="ARBA00041557"/>
    </source>
</evidence>
<evidence type="ECO:0000256" key="3">
    <source>
        <dbReference type="ARBA" id="ARBA00022574"/>
    </source>
</evidence>
<dbReference type="Proteomes" id="UP000311919">
    <property type="component" value="Unassembled WGS sequence"/>
</dbReference>
<dbReference type="InterPro" id="IPR050687">
    <property type="entry name" value="Dynein_IC"/>
</dbReference>
<evidence type="ECO:0000256" key="9">
    <source>
        <dbReference type="ARBA" id="ARBA00024190"/>
    </source>
</evidence>
<dbReference type="PANTHER" id="PTHR12442:SF12">
    <property type="entry name" value="DYNEIN AXONEMAL INTERMEDIATE CHAIN 4"/>
    <property type="match status" value="1"/>
</dbReference>
<feature type="compositionally biased region" description="Low complexity" evidence="13">
    <location>
        <begin position="309"/>
        <end position="320"/>
    </location>
</feature>
<feature type="repeat" description="WD" evidence="12">
    <location>
        <begin position="633"/>
        <end position="675"/>
    </location>
</feature>
<dbReference type="SMART" id="SM00320">
    <property type="entry name" value="WD40"/>
    <property type="match status" value="4"/>
</dbReference>
<feature type="compositionally biased region" description="Polar residues" evidence="13">
    <location>
        <begin position="437"/>
        <end position="451"/>
    </location>
</feature>
<keyword evidence="7" id="KW-0206">Cytoskeleton</keyword>
<name>A0A4Z2DPQ5_SCHJA</name>
<dbReference type="InterPro" id="IPR036322">
    <property type="entry name" value="WD40_repeat_dom_sf"/>
</dbReference>
<dbReference type="InterPro" id="IPR015943">
    <property type="entry name" value="WD40/YVTN_repeat-like_dom_sf"/>
</dbReference>
<dbReference type="AlphaFoldDB" id="A0A4Z2DPQ5"/>
<evidence type="ECO:0000256" key="5">
    <source>
        <dbReference type="ARBA" id="ARBA00022846"/>
    </source>
</evidence>
<keyword evidence="6" id="KW-0969">Cilium</keyword>
<feature type="region of interest" description="Disordered" evidence="13">
    <location>
        <begin position="416"/>
        <end position="451"/>
    </location>
</feature>
<keyword evidence="4" id="KW-0677">Repeat</keyword>
<feature type="compositionally biased region" description="Low complexity" evidence="13">
    <location>
        <begin position="418"/>
        <end position="436"/>
    </location>
</feature>
<gene>
    <name evidence="14" type="ORF">EWB00_010221</name>
</gene>
<dbReference type="GO" id="GO:0045504">
    <property type="term" value="F:dynein heavy chain binding"/>
    <property type="evidence" value="ECO:0007669"/>
    <property type="project" value="TreeGrafter"/>
</dbReference>
<dbReference type="GO" id="GO:0120293">
    <property type="term" value="C:dynein axonemal particle"/>
    <property type="evidence" value="ECO:0007669"/>
    <property type="project" value="UniProtKB-SubCell"/>
</dbReference>
<comment type="subcellular location">
    <subcellularLocation>
        <location evidence="1">Cytoplasm</location>
        <location evidence="1">Cytoskeleton</location>
        <location evidence="1">Flagellum axoneme</location>
    </subcellularLocation>
    <subcellularLocation>
        <location evidence="9">Dynein axonemal particle</location>
    </subcellularLocation>
</comment>
<evidence type="ECO:0000256" key="7">
    <source>
        <dbReference type="ARBA" id="ARBA00023212"/>
    </source>
</evidence>
<evidence type="ECO:0000256" key="12">
    <source>
        <dbReference type="PROSITE-ProRule" id="PRU00221"/>
    </source>
</evidence>
<dbReference type="GO" id="GO:0005858">
    <property type="term" value="C:axonemal dynein complex"/>
    <property type="evidence" value="ECO:0007669"/>
    <property type="project" value="TreeGrafter"/>
</dbReference>
<keyword evidence="3 12" id="KW-0853">WD repeat</keyword>
<feature type="region of interest" description="Disordered" evidence="13">
    <location>
        <begin position="272"/>
        <end position="320"/>
    </location>
</feature>
<reference evidence="14 15" key="1">
    <citation type="submission" date="2019-03" db="EMBL/GenBank/DDBJ databases">
        <title>An improved genome assembly of the fluke Schistosoma japonicum.</title>
        <authorList>
            <person name="Hu W."/>
            <person name="Luo F."/>
            <person name="Yin M."/>
            <person name="Mo X."/>
            <person name="Sun C."/>
            <person name="Wu Q."/>
            <person name="Zhu B."/>
            <person name="Xiang M."/>
            <person name="Wang J."/>
            <person name="Wang Y."/>
            <person name="Zhang T."/>
            <person name="Xu B."/>
            <person name="Zheng H."/>
            <person name="Feng Z."/>
        </authorList>
    </citation>
    <scope>NUCLEOTIDE SEQUENCE [LARGE SCALE GENOMIC DNA]</scope>
    <source>
        <strain evidence="14">HuSjv2</strain>
        <tissue evidence="14">Worms</tissue>
    </source>
</reference>
<evidence type="ECO:0000256" key="1">
    <source>
        <dbReference type="ARBA" id="ARBA00004611"/>
    </source>
</evidence>